<evidence type="ECO:0000313" key="1">
    <source>
        <dbReference type="EMBL" id="ATW34502.1"/>
    </source>
</evidence>
<reference evidence="2" key="1">
    <citation type="submission" date="2016-10" db="EMBL/GenBank/DDBJ databases">
        <authorList>
            <person name="Chevignon G."/>
        </authorList>
    </citation>
    <scope>NUCLEOTIDE SEQUENCE [LARGE SCALE GENOMIC DNA]</scope>
    <source>
        <strain evidence="2">ZA17</strain>
    </source>
</reference>
<accession>A0A2D3TFB0</accession>
<evidence type="ECO:0000313" key="2">
    <source>
        <dbReference type="Proteomes" id="UP000229055"/>
    </source>
</evidence>
<proteinExistence type="predicted"/>
<dbReference type="InterPro" id="IPR009734">
    <property type="entry name" value="Myoviridae_GpU"/>
</dbReference>
<protein>
    <submittedName>
        <fullName evidence="1">Phage tail protein</fullName>
    </submittedName>
</protein>
<dbReference type="AlphaFoldDB" id="A0A2D3TFB0"/>
<sequence>MMLMLGEYRFRLDTAAYQSKARSTSYRWGKQARLTTEPALQYIGPGDDSLSIQGVIFPHDKGGLGQMDSLRQEAEKGESLLLLEGSGKVLGRWVIESISENQSIFFKDGTPRRIEFTLQLRKDENAKNPRVNDLARVPHGSVEERLA</sequence>
<dbReference type="Pfam" id="PF06995">
    <property type="entry name" value="Phage_P2_GpU"/>
    <property type="match status" value="1"/>
</dbReference>
<organism evidence="1 2">
    <name type="scientific">Candidatus Williamhamiltonella defendens</name>
    <dbReference type="NCBI Taxonomy" id="138072"/>
    <lineage>
        <taxon>Bacteria</taxon>
        <taxon>Pseudomonadati</taxon>
        <taxon>Pseudomonadota</taxon>
        <taxon>Gammaproteobacteria</taxon>
        <taxon>Enterobacterales</taxon>
        <taxon>Enterobacteriaceae</taxon>
        <taxon>aphid secondary symbionts</taxon>
        <taxon>Candidatus Williamhamiltonella</taxon>
    </lineage>
</organism>
<reference evidence="2" key="2">
    <citation type="submission" date="2017-11" db="EMBL/GenBank/DDBJ databases">
        <title>PacBio sequencing of new strain of the secondary endosymbiont Candidatus Hamiltonella defensa.</title>
        <authorList>
            <person name="Strand M.R."/>
            <person name="Oliver K."/>
        </authorList>
    </citation>
    <scope>NUCLEOTIDE SEQUENCE [LARGE SCALE GENOMIC DNA]</scope>
    <source>
        <strain evidence="2">ZA17</strain>
    </source>
</reference>
<dbReference type="EMBL" id="CP017613">
    <property type="protein sequence ID" value="ATW34502.1"/>
    <property type="molecule type" value="Genomic_DNA"/>
</dbReference>
<dbReference type="InterPro" id="IPR016912">
    <property type="entry name" value="Phage_P2_GpU"/>
</dbReference>
<name>A0A2D3TFB0_9ENTR</name>
<gene>
    <name evidence="1" type="ORF">BJP43_09805</name>
</gene>
<dbReference type="PIRSF" id="PIRSF029208">
    <property type="entry name" value="Phage_tail_GPU"/>
    <property type="match status" value="1"/>
</dbReference>
<dbReference type="RefSeq" id="WP_100097004.1">
    <property type="nucleotide sequence ID" value="NZ_CP017613.1"/>
</dbReference>
<dbReference type="Proteomes" id="UP000229055">
    <property type="component" value="Chromosome"/>
</dbReference>